<dbReference type="InterPro" id="IPR029030">
    <property type="entry name" value="Caspase-like_dom_sf"/>
</dbReference>
<organism evidence="2 3">
    <name type="scientific">Amycolatopsis samaneae</name>
    <dbReference type="NCBI Taxonomy" id="664691"/>
    <lineage>
        <taxon>Bacteria</taxon>
        <taxon>Bacillati</taxon>
        <taxon>Actinomycetota</taxon>
        <taxon>Actinomycetes</taxon>
        <taxon>Pseudonocardiales</taxon>
        <taxon>Pseudonocardiaceae</taxon>
        <taxon>Amycolatopsis</taxon>
    </lineage>
</organism>
<evidence type="ECO:0000259" key="1">
    <source>
        <dbReference type="Pfam" id="PF00656"/>
    </source>
</evidence>
<dbReference type="NCBIfam" id="NF047832">
    <property type="entry name" value="caspase_w_EACC1"/>
    <property type="match status" value="1"/>
</dbReference>
<reference evidence="3" key="1">
    <citation type="journal article" date="2019" name="Int. J. Syst. Evol. Microbiol.">
        <title>The Global Catalogue of Microorganisms (GCM) 10K type strain sequencing project: providing services to taxonomists for standard genome sequencing and annotation.</title>
        <authorList>
            <consortium name="The Broad Institute Genomics Platform"/>
            <consortium name="The Broad Institute Genome Sequencing Center for Infectious Disease"/>
            <person name="Wu L."/>
            <person name="Ma J."/>
        </authorList>
    </citation>
    <scope>NUCLEOTIDE SEQUENCE [LARGE SCALE GENOMIC DNA]</scope>
    <source>
        <strain evidence="3">CGMCC 4.7643</strain>
    </source>
</reference>
<dbReference type="RefSeq" id="WP_345386503.1">
    <property type="nucleotide sequence ID" value="NZ_BAABHG010000001.1"/>
</dbReference>
<dbReference type="Proteomes" id="UP001597419">
    <property type="component" value="Unassembled WGS sequence"/>
</dbReference>
<dbReference type="EMBL" id="JBHUKU010000022">
    <property type="protein sequence ID" value="MFD2463758.1"/>
    <property type="molecule type" value="Genomic_DNA"/>
</dbReference>
<dbReference type="Pfam" id="PF00656">
    <property type="entry name" value="Peptidase_C14"/>
    <property type="match status" value="1"/>
</dbReference>
<dbReference type="Gene3D" id="3.40.50.1460">
    <property type="match status" value="1"/>
</dbReference>
<accession>A0ABW5GS84</accession>
<sequence length="427" mass="46457">MTARLPDPERSRAVLIGTSSYTDPTLPPLPAVNGNVSDLYGLLTAEHGTGLPGAHCAVLRDPPDAGTVGESLAHAADQAEDVLLVYYAGHGLLWTNRNELHLALCHTRSQTVGTSALRFADVRQAFLDSHARTRVLIVDCCFSGYATERVMGDAAGTLLSQVDVDGAYILAATEPNQLAHAPEGRRTTLFTGELLRLLAEGIPDGPELLTLDELYRQVKAALGRRNLPVPTCANRDGAGQLALARNTAVLSPRQRGEGDGLREGYPSQREKLRTAVDELAAQEAETVRVRQAVLEKIADARLPHWAGSAPAFRDRLDNLDELKQEARWTRLGAELDLSERAIPQALRNARDALEVAKGLLDQRAELRGRLAVYLAMAVRLGVAEDDELAARYGVAHDLLWTKPCDLRAATLATRAYQRSVTDRREAR</sequence>
<proteinExistence type="predicted"/>
<keyword evidence="3" id="KW-1185">Reference proteome</keyword>
<dbReference type="InterPro" id="IPR011600">
    <property type="entry name" value="Pept_C14_caspase"/>
</dbReference>
<comment type="caution">
    <text evidence="2">The sequence shown here is derived from an EMBL/GenBank/DDBJ whole genome shotgun (WGS) entry which is preliminary data.</text>
</comment>
<gene>
    <name evidence="2" type="ORF">ACFSYJ_34440</name>
</gene>
<dbReference type="SUPFAM" id="SSF52129">
    <property type="entry name" value="Caspase-like"/>
    <property type="match status" value="1"/>
</dbReference>
<feature type="domain" description="Peptidase C14 caspase" evidence="1">
    <location>
        <begin position="11"/>
        <end position="229"/>
    </location>
</feature>
<evidence type="ECO:0000313" key="3">
    <source>
        <dbReference type="Proteomes" id="UP001597419"/>
    </source>
</evidence>
<evidence type="ECO:0000313" key="2">
    <source>
        <dbReference type="EMBL" id="MFD2463758.1"/>
    </source>
</evidence>
<protein>
    <submittedName>
        <fullName evidence="2">Caspase domain-containing protein</fullName>
    </submittedName>
</protein>
<name>A0ABW5GS84_9PSEU</name>